<dbReference type="EMBL" id="PETL01000316">
    <property type="protein sequence ID" value="PIV63597.1"/>
    <property type="molecule type" value="Genomic_DNA"/>
</dbReference>
<gene>
    <name evidence="1" type="ORF">COS11_06600</name>
</gene>
<evidence type="ECO:0000313" key="1">
    <source>
        <dbReference type="EMBL" id="PIV63597.1"/>
    </source>
</evidence>
<organism evidence="1 2">
    <name type="scientific">bacterium (Candidatus Ratteibacteria) CG01_land_8_20_14_3_00_40_19</name>
    <dbReference type="NCBI Taxonomy" id="2014290"/>
    <lineage>
        <taxon>Bacteria</taxon>
        <taxon>Candidatus Ratteibacteria</taxon>
    </lineage>
</organism>
<protein>
    <recommendedName>
        <fullName evidence="3">AbiEi antitoxin C-terminal domain-containing protein</fullName>
    </recommendedName>
</protein>
<sequence length="214" mass="25572">MRNKYIDPFSVKIISLVKELPYFKIENLKMLDIRENYLRIALSRLSKRKEIIRLKKGNYTAKNFVEKIKKENSFSSFLEFLATKIYSPSYLSLDYVLYENNILTEIPKNFTLITKNKTATFSNNLGIFIYHKIKDELFLGFDTQKIDNFLIYKSSPAKALFDFLYLRKKIVLNKEMLKELRLNLENFKEKAEFKKYVDLEGSRKMKEIFSLLFE</sequence>
<evidence type="ECO:0000313" key="2">
    <source>
        <dbReference type="Proteomes" id="UP000228886"/>
    </source>
</evidence>
<proteinExistence type="predicted"/>
<dbReference type="AlphaFoldDB" id="A0A2M7E777"/>
<reference evidence="2" key="1">
    <citation type="submission" date="2017-09" db="EMBL/GenBank/DDBJ databases">
        <title>Depth-based differentiation of microbial function through sediment-hosted aquifers and enrichment of novel symbionts in the deep terrestrial subsurface.</title>
        <authorList>
            <person name="Probst A.J."/>
            <person name="Ladd B."/>
            <person name="Jarett J.K."/>
            <person name="Geller-Mcgrath D.E."/>
            <person name="Sieber C.M.K."/>
            <person name="Emerson J.B."/>
            <person name="Anantharaman K."/>
            <person name="Thomas B.C."/>
            <person name="Malmstrom R."/>
            <person name="Stieglmeier M."/>
            <person name="Klingl A."/>
            <person name="Woyke T."/>
            <person name="Ryan C.M."/>
            <person name="Banfield J.F."/>
        </authorList>
    </citation>
    <scope>NUCLEOTIDE SEQUENCE [LARGE SCALE GENOMIC DNA]</scope>
</reference>
<accession>A0A2M7E777</accession>
<dbReference type="Proteomes" id="UP000228886">
    <property type="component" value="Unassembled WGS sequence"/>
</dbReference>
<evidence type="ECO:0008006" key="3">
    <source>
        <dbReference type="Google" id="ProtNLM"/>
    </source>
</evidence>
<comment type="caution">
    <text evidence="1">The sequence shown here is derived from an EMBL/GenBank/DDBJ whole genome shotgun (WGS) entry which is preliminary data.</text>
</comment>
<name>A0A2M7E777_9BACT</name>